<organism evidence="1 2">
    <name type="scientific">Limisphaera ngatamarikiensis</name>
    <dbReference type="NCBI Taxonomy" id="1324935"/>
    <lineage>
        <taxon>Bacteria</taxon>
        <taxon>Pseudomonadati</taxon>
        <taxon>Verrucomicrobiota</taxon>
        <taxon>Verrucomicrobiia</taxon>
        <taxon>Limisphaerales</taxon>
        <taxon>Limisphaeraceae</taxon>
        <taxon>Limisphaera</taxon>
    </lineage>
</organism>
<evidence type="ECO:0000313" key="1">
    <source>
        <dbReference type="EMBL" id="NGO37915.1"/>
    </source>
</evidence>
<gene>
    <name evidence="1" type="ORF">G4L39_00650</name>
</gene>
<comment type="caution">
    <text evidence="1">The sequence shown here is derived from an EMBL/GenBank/DDBJ whole genome shotgun (WGS) entry which is preliminary data.</text>
</comment>
<dbReference type="AlphaFoldDB" id="A0A6M1RMF5"/>
<sequence length="412" mass="46018">MSLLELPTDWMEFVRAWPECWSRFATRPDGWPVEAWDEGLFRQQAFRLFELQFRYNAPYRRWCEARGVHPDRVRDWREIPAVPTAAFAEFEFTCLPPGMRPAVFHSSGTTRGRPGRHFHNAETLAVYETALWWGFVRALWTDRVGPEAMALLILMPLPTQAPHSSLVYMCETVRRRMGQPPEAFAGRVDSNGAWDLEPAHVWSRLRHWSAQGRPVMILATAFMLVRLLDAPGLDPARLALPPGSRLMETGGYKGRTRELSPGELRRLLEERLGLPAAAVISEYGMCELSSQAYDGAWPREGLGVTVSGGADRGQGGSGPVRIRRRFRFPPWVRIQVLDPETGAEVPEGGLGLLQVTDLANVGSVLAIRTDDLVEKVRDGFRFHGRAAGAEPKGCSLWTADRAVPGKGTLQGP</sequence>
<proteinExistence type="predicted"/>
<dbReference type="Proteomes" id="UP000477311">
    <property type="component" value="Unassembled WGS sequence"/>
</dbReference>
<reference evidence="1 2" key="1">
    <citation type="submission" date="2020-02" db="EMBL/GenBank/DDBJ databases">
        <title>Draft genome sequence of Limisphaera ngatamarikiensis NGM72.4T, a thermophilic Verrucomicrobia grouped in subdivision 3.</title>
        <authorList>
            <person name="Carere C.R."/>
            <person name="Steen J."/>
            <person name="Hugenholtz P."/>
            <person name="Stott M.B."/>
        </authorList>
    </citation>
    <scope>NUCLEOTIDE SEQUENCE [LARGE SCALE GENOMIC DNA]</scope>
    <source>
        <strain evidence="1 2">NGM72.4</strain>
    </source>
</reference>
<keyword evidence="2" id="KW-1185">Reference proteome</keyword>
<dbReference type="Gene3D" id="3.40.50.12780">
    <property type="entry name" value="N-terminal domain of ligase-like"/>
    <property type="match status" value="1"/>
</dbReference>
<dbReference type="RefSeq" id="WP_165105144.1">
    <property type="nucleotide sequence ID" value="NZ_JAAKYA010000004.1"/>
</dbReference>
<protein>
    <recommendedName>
        <fullName evidence="3">Acyl-protein synthetase LuxE domain-containing protein</fullName>
    </recommendedName>
</protein>
<dbReference type="InterPro" id="IPR042099">
    <property type="entry name" value="ANL_N_sf"/>
</dbReference>
<dbReference type="EMBL" id="JAAKYA010000004">
    <property type="protein sequence ID" value="NGO37915.1"/>
    <property type="molecule type" value="Genomic_DNA"/>
</dbReference>
<evidence type="ECO:0008006" key="3">
    <source>
        <dbReference type="Google" id="ProtNLM"/>
    </source>
</evidence>
<evidence type="ECO:0000313" key="2">
    <source>
        <dbReference type="Proteomes" id="UP000477311"/>
    </source>
</evidence>
<accession>A0A6M1RMF5</accession>
<name>A0A6M1RMF5_9BACT</name>
<dbReference type="SUPFAM" id="SSF56801">
    <property type="entry name" value="Acetyl-CoA synthetase-like"/>
    <property type="match status" value="1"/>
</dbReference>